<keyword evidence="2" id="KW-1185">Reference proteome</keyword>
<dbReference type="OrthoDB" id="5140754at2759"/>
<sequence>METEILQALTEYKDCVTKHNLSAVKRLVEYAATEEYLPEYLEEYPDDERAEHVEETDEEIAECRLDWTLRKLGVGGSELITKPEDVLTHWDVYSQRSGLNGAAFDDRDLGKRSKLMNDYIRGLRDGLRVLGGEAATFDLPQDFLVLLAHVDALEGHKWYEEKDQGRQVVFFTGFLDYDEAKKGVLSDDGLKENNAYLGGQYPDFEHVVAGWKCGTAPEGCCHIIHGRQKLEEEVAWFYHVNNGQFGTEMFRSVVDLLKWYQEYNVPDDRAVEEACSMLWW</sequence>
<evidence type="ECO:0000313" key="1">
    <source>
        <dbReference type="EMBL" id="CAH0021261.1"/>
    </source>
</evidence>
<dbReference type="Proteomes" id="UP000696573">
    <property type="component" value="Unassembled WGS sequence"/>
</dbReference>
<name>A0A9N9YF44_9HYPO</name>
<protein>
    <submittedName>
        <fullName evidence="1">Uncharacterized protein</fullName>
    </submittedName>
</protein>
<evidence type="ECO:0000313" key="2">
    <source>
        <dbReference type="Proteomes" id="UP000696573"/>
    </source>
</evidence>
<dbReference type="EMBL" id="CABFNQ020000653">
    <property type="protein sequence ID" value="CAH0021261.1"/>
    <property type="molecule type" value="Genomic_DNA"/>
</dbReference>
<reference evidence="1" key="1">
    <citation type="submission" date="2021-10" db="EMBL/GenBank/DDBJ databases">
        <authorList>
            <person name="Piombo E."/>
        </authorList>
    </citation>
    <scope>NUCLEOTIDE SEQUENCE</scope>
</reference>
<accession>A0A9N9YF44</accession>
<proteinExistence type="predicted"/>
<dbReference type="AlphaFoldDB" id="A0A9N9YF44"/>
<organism evidence="1 2">
    <name type="scientific">Clonostachys rhizophaga</name>
    <dbReference type="NCBI Taxonomy" id="160324"/>
    <lineage>
        <taxon>Eukaryota</taxon>
        <taxon>Fungi</taxon>
        <taxon>Dikarya</taxon>
        <taxon>Ascomycota</taxon>
        <taxon>Pezizomycotina</taxon>
        <taxon>Sordariomycetes</taxon>
        <taxon>Hypocreomycetidae</taxon>
        <taxon>Hypocreales</taxon>
        <taxon>Bionectriaceae</taxon>
        <taxon>Clonostachys</taxon>
    </lineage>
</organism>
<gene>
    <name evidence="1" type="ORF">CRHIZ90672A_00011100</name>
</gene>
<comment type="caution">
    <text evidence="1">The sequence shown here is derived from an EMBL/GenBank/DDBJ whole genome shotgun (WGS) entry which is preliminary data.</text>
</comment>